<keyword evidence="3" id="KW-1185">Reference proteome</keyword>
<evidence type="ECO:0000313" key="3">
    <source>
        <dbReference type="Proteomes" id="UP000030641"/>
    </source>
</evidence>
<feature type="compositionally biased region" description="Polar residues" evidence="1">
    <location>
        <begin position="84"/>
        <end position="114"/>
    </location>
</feature>
<feature type="compositionally biased region" description="Low complexity" evidence="1">
    <location>
        <begin position="115"/>
        <end position="124"/>
    </location>
</feature>
<evidence type="ECO:0000256" key="1">
    <source>
        <dbReference type="SAM" id="MobiDB-lite"/>
    </source>
</evidence>
<organism evidence="2 3">
    <name type="scientific">Aureobasidium subglaciale (strain EXF-2481)</name>
    <name type="common">Aureobasidium pullulans var. subglaciale</name>
    <dbReference type="NCBI Taxonomy" id="1043005"/>
    <lineage>
        <taxon>Eukaryota</taxon>
        <taxon>Fungi</taxon>
        <taxon>Dikarya</taxon>
        <taxon>Ascomycota</taxon>
        <taxon>Pezizomycotina</taxon>
        <taxon>Dothideomycetes</taxon>
        <taxon>Dothideomycetidae</taxon>
        <taxon>Dothideales</taxon>
        <taxon>Saccotheciaceae</taxon>
        <taxon>Aureobasidium</taxon>
    </lineage>
</organism>
<dbReference type="EMBL" id="KL584766">
    <property type="protein sequence ID" value="KEQ93438.1"/>
    <property type="molecule type" value="Genomic_DNA"/>
</dbReference>
<proteinExistence type="predicted"/>
<gene>
    <name evidence="2" type="ORF">AUEXF2481DRAFT_31449</name>
</gene>
<feature type="region of interest" description="Disordered" evidence="1">
    <location>
        <begin position="384"/>
        <end position="429"/>
    </location>
</feature>
<dbReference type="GeneID" id="25364433"/>
<accession>A0A074Y6M7</accession>
<dbReference type="InParanoid" id="A0A074Y6M7"/>
<feature type="compositionally biased region" description="Basic and acidic residues" evidence="1">
    <location>
        <begin position="384"/>
        <end position="410"/>
    </location>
</feature>
<sequence length="429" mass="48345">MPTYPHFRLRHVLLPGLPSPWALQSSQRSDHSHRPNIARAPAHSPGSHHNSIRTPDDLPFRMSEDGGPSQTQTTHPPLRPSVSRPPTFSVSRISSANSVLLRSTPASTPQRARQTATTNSCSSASASLGHHIDLESRSTPKHLYRGAAEAQKEVKGGDCDILTTIFIQEPSVYYKWTSYGHSLLYHDQNPKQSDTPNPPSKQPVQSSRTCLQRLYKTHGNMSFLRIVLQTTRWRPCACETCEKKHRGECVFYRAPPKRPIFSSRLGEADVLRLRDTLKAKKKSSPSFDTEAEPEEKPMRQNYTNAKTIPVPEATASSKPIENLSKDIISCAYCHRQHSWNHTRCECGRCHFHRPDLPPPQKCSKCNKCHREEKCKDFVEERAAENKRKVVHKEVKTGDPSRSPDLDDQPKKKSRKYTGEGTAGDPMAID</sequence>
<protein>
    <submittedName>
        <fullName evidence="2">Uncharacterized protein</fullName>
    </submittedName>
</protein>
<feature type="compositionally biased region" description="Basic and acidic residues" evidence="1">
    <location>
        <begin position="54"/>
        <end position="64"/>
    </location>
</feature>
<evidence type="ECO:0000313" key="2">
    <source>
        <dbReference type="EMBL" id="KEQ93438.1"/>
    </source>
</evidence>
<feature type="region of interest" description="Disordered" evidence="1">
    <location>
        <begin position="23"/>
        <end position="124"/>
    </location>
</feature>
<dbReference type="RefSeq" id="XP_013341785.1">
    <property type="nucleotide sequence ID" value="XM_013486331.1"/>
</dbReference>
<dbReference type="HOGENOM" id="CLU_639315_0_0_1"/>
<dbReference type="AlphaFoldDB" id="A0A074Y6M7"/>
<dbReference type="Proteomes" id="UP000030641">
    <property type="component" value="Unassembled WGS sequence"/>
</dbReference>
<reference evidence="2 3" key="1">
    <citation type="journal article" date="2014" name="BMC Genomics">
        <title>Genome sequencing of four Aureobasidium pullulans varieties: biotechnological potential, stress tolerance, and description of new species.</title>
        <authorList>
            <person name="Gostin Ar C."/>
            <person name="Ohm R.A."/>
            <person name="Kogej T."/>
            <person name="Sonjak S."/>
            <person name="Turk M."/>
            <person name="Zajc J."/>
            <person name="Zalar P."/>
            <person name="Grube M."/>
            <person name="Sun H."/>
            <person name="Han J."/>
            <person name="Sharma A."/>
            <person name="Chiniquy J."/>
            <person name="Ngan C.Y."/>
            <person name="Lipzen A."/>
            <person name="Barry K."/>
            <person name="Grigoriev I.V."/>
            <person name="Gunde-Cimerman N."/>
        </authorList>
    </citation>
    <scope>NUCLEOTIDE SEQUENCE [LARGE SCALE GENOMIC DNA]</scope>
    <source>
        <strain evidence="2 3">EXF-2481</strain>
    </source>
</reference>
<feature type="region of interest" description="Disordered" evidence="1">
    <location>
        <begin position="187"/>
        <end position="208"/>
    </location>
</feature>
<name>A0A074Y6M7_AURSE</name>